<dbReference type="OrthoDB" id="446723at2759"/>
<dbReference type="GeneID" id="24921129"/>
<dbReference type="PANTHER" id="PTHR12277">
    <property type="entry name" value="ALPHA/BETA HYDROLASE DOMAIN-CONTAINING PROTEIN"/>
    <property type="match status" value="1"/>
</dbReference>
<dbReference type="Proteomes" id="UP000008312">
    <property type="component" value="Unassembled WGS sequence"/>
</dbReference>
<proteinExistence type="predicted"/>
<evidence type="ECO:0000313" key="4">
    <source>
        <dbReference type="Proteomes" id="UP000008312"/>
    </source>
</evidence>
<reference evidence="3" key="1">
    <citation type="submission" date="2010-02" db="EMBL/GenBank/DDBJ databases">
        <title>Sequencing and annotation of the Blastocystis hominis genome.</title>
        <authorList>
            <person name="Wincker P."/>
        </authorList>
    </citation>
    <scope>NUCLEOTIDE SEQUENCE</scope>
    <source>
        <strain evidence="3">Singapore isolate B</strain>
    </source>
</reference>
<gene>
    <name evidence="3" type="ORF">GSBLH_T00004084001</name>
</gene>
<dbReference type="InParanoid" id="D8M8E5"/>
<feature type="region of interest" description="Disordered" evidence="1">
    <location>
        <begin position="251"/>
        <end position="308"/>
    </location>
</feature>
<dbReference type="Gene3D" id="3.40.50.1820">
    <property type="entry name" value="alpha/beta hydrolase"/>
    <property type="match status" value="1"/>
</dbReference>
<evidence type="ECO:0000256" key="1">
    <source>
        <dbReference type="SAM" id="MobiDB-lite"/>
    </source>
</evidence>
<organism evidence="3">
    <name type="scientific">Blastocystis hominis</name>
    <dbReference type="NCBI Taxonomy" id="12968"/>
    <lineage>
        <taxon>Eukaryota</taxon>
        <taxon>Sar</taxon>
        <taxon>Stramenopiles</taxon>
        <taxon>Bigyra</taxon>
        <taxon>Opalozoa</taxon>
        <taxon>Opalinata</taxon>
        <taxon>Blastocystidae</taxon>
        <taxon>Blastocystis</taxon>
    </lineage>
</organism>
<keyword evidence="4" id="KW-1185">Reference proteome</keyword>
<dbReference type="InterPro" id="IPR029058">
    <property type="entry name" value="AB_hydrolase_fold"/>
</dbReference>
<dbReference type="GO" id="GO:0016787">
    <property type="term" value="F:hydrolase activity"/>
    <property type="evidence" value="ECO:0007669"/>
    <property type="project" value="InterPro"/>
</dbReference>
<dbReference type="PANTHER" id="PTHR12277:SF81">
    <property type="entry name" value="PROTEIN ABHD13"/>
    <property type="match status" value="1"/>
</dbReference>
<dbReference type="RefSeq" id="XP_012898382.1">
    <property type="nucleotide sequence ID" value="XM_013042928.1"/>
</dbReference>
<dbReference type="OMA" id="AGHNNCE"/>
<protein>
    <recommendedName>
        <fullName evidence="2">Phospholipase/carboxylesterase/thioesterase domain-containing protein</fullName>
    </recommendedName>
</protein>
<feature type="compositionally biased region" description="Polar residues" evidence="1">
    <location>
        <begin position="299"/>
        <end position="308"/>
    </location>
</feature>
<evidence type="ECO:0000313" key="3">
    <source>
        <dbReference type="EMBL" id="CBK24334.2"/>
    </source>
</evidence>
<dbReference type="SUPFAM" id="SSF53474">
    <property type="entry name" value="alpha/beta-Hydrolases"/>
    <property type="match status" value="1"/>
</dbReference>
<evidence type="ECO:0000259" key="2">
    <source>
        <dbReference type="Pfam" id="PF02230"/>
    </source>
</evidence>
<name>D8M8E5_BLAHO</name>
<feature type="domain" description="Phospholipase/carboxylesterase/thioesterase" evidence="2">
    <location>
        <begin position="159"/>
        <end position="209"/>
    </location>
</feature>
<sequence length="308" mass="34957">MGVYTKVPEPISVICLPVKDDKSIYAIHYKSNSGKYPLLRSFESRRAILYSHGNAIDLGLCIDAIQFLGEKLDSDIYFYDYEGYGCNQGRACAKYLPRDLRALYDYVRKSFDGENIYFYGESIGSVPSCYVAHQLYEEHIEKPLCGVILHASLYSGSSFSCGCLIRKSDPYNNAKMIKNIECPIFHIHGEEDEIIPFKLGKKLYKMSKSPFEPWWVKNAGHSDIVVLYPEEYIAKLLKFFAFCEGEAAQEGAEEPVKEDELKEPMKETTEEEPAKEATEEEPAKEGELKEQEQPHGSVANESSSTEQK</sequence>
<dbReference type="Pfam" id="PF02230">
    <property type="entry name" value="Abhydrolase_2"/>
    <property type="match status" value="1"/>
</dbReference>
<accession>D8M8E5</accession>
<feature type="compositionally biased region" description="Basic and acidic residues" evidence="1">
    <location>
        <begin position="254"/>
        <end position="293"/>
    </location>
</feature>
<dbReference type="EMBL" id="FN668683">
    <property type="protein sequence ID" value="CBK24334.2"/>
    <property type="molecule type" value="Genomic_DNA"/>
</dbReference>
<dbReference type="AlphaFoldDB" id="D8M8E5"/>
<dbReference type="InterPro" id="IPR003140">
    <property type="entry name" value="PLipase/COase/thioEstase"/>
</dbReference>